<dbReference type="Pfam" id="PF06722">
    <property type="entry name" value="EryCIII-like_C"/>
    <property type="match status" value="1"/>
</dbReference>
<dbReference type="InterPro" id="IPR002213">
    <property type="entry name" value="UDP_glucos_trans"/>
</dbReference>
<dbReference type="RefSeq" id="WP_344247416.1">
    <property type="nucleotide sequence ID" value="NZ_BAAAHH010000062.1"/>
</dbReference>
<gene>
    <name evidence="3" type="ORF">GCM10009550_75550</name>
</gene>
<dbReference type="EMBL" id="BAAAHH010000062">
    <property type="protein sequence ID" value="GAA0969158.1"/>
    <property type="molecule type" value="Genomic_DNA"/>
</dbReference>
<name>A0ABN1S0L7_9ACTN</name>
<dbReference type="SUPFAM" id="SSF53756">
    <property type="entry name" value="UDP-Glycosyltransferase/glycogen phosphorylase"/>
    <property type="match status" value="1"/>
</dbReference>
<dbReference type="PANTHER" id="PTHR48050">
    <property type="entry name" value="STEROL 3-BETA-GLUCOSYLTRANSFERASE"/>
    <property type="match status" value="1"/>
</dbReference>
<organism evidence="3 4">
    <name type="scientific">Actinocorallia libanotica</name>
    <dbReference type="NCBI Taxonomy" id="46162"/>
    <lineage>
        <taxon>Bacteria</taxon>
        <taxon>Bacillati</taxon>
        <taxon>Actinomycetota</taxon>
        <taxon>Actinomycetes</taxon>
        <taxon>Streptosporangiales</taxon>
        <taxon>Thermomonosporaceae</taxon>
        <taxon>Actinocorallia</taxon>
    </lineage>
</organism>
<dbReference type="CDD" id="cd03784">
    <property type="entry name" value="GT1_Gtf-like"/>
    <property type="match status" value="1"/>
</dbReference>
<evidence type="ECO:0000259" key="1">
    <source>
        <dbReference type="Pfam" id="PF03033"/>
    </source>
</evidence>
<accession>A0ABN1S0L7</accession>
<evidence type="ECO:0000313" key="4">
    <source>
        <dbReference type="Proteomes" id="UP001500665"/>
    </source>
</evidence>
<dbReference type="InterPro" id="IPR010610">
    <property type="entry name" value="EryCIII-like_C"/>
</dbReference>
<dbReference type="Proteomes" id="UP001500665">
    <property type="component" value="Unassembled WGS sequence"/>
</dbReference>
<dbReference type="Pfam" id="PF03033">
    <property type="entry name" value="Glyco_transf_28"/>
    <property type="match status" value="1"/>
</dbReference>
<dbReference type="Gene3D" id="3.40.50.2000">
    <property type="entry name" value="Glycogen Phosphorylase B"/>
    <property type="match status" value="2"/>
</dbReference>
<proteinExistence type="predicted"/>
<dbReference type="PANTHER" id="PTHR48050:SF13">
    <property type="entry name" value="STEROL 3-BETA-GLUCOSYLTRANSFERASE UGT80A2"/>
    <property type="match status" value="1"/>
</dbReference>
<feature type="domain" description="Glycosyltransferase family 28 N-terminal" evidence="1">
    <location>
        <begin position="3"/>
        <end position="117"/>
    </location>
</feature>
<feature type="domain" description="Erythromycin biosynthesis protein CIII-like C-terminal" evidence="2">
    <location>
        <begin position="300"/>
        <end position="391"/>
    </location>
</feature>
<keyword evidence="4" id="KW-1185">Reference proteome</keyword>
<evidence type="ECO:0000313" key="3">
    <source>
        <dbReference type="EMBL" id="GAA0969158.1"/>
    </source>
</evidence>
<evidence type="ECO:0000259" key="2">
    <source>
        <dbReference type="Pfam" id="PF06722"/>
    </source>
</evidence>
<dbReference type="InterPro" id="IPR004276">
    <property type="entry name" value="GlycoTrans_28_N"/>
</dbReference>
<protein>
    <submittedName>
        <fullName evidence="3">Glycosyltransferase</fullName>
    </submittedName>
</protein>
<dbReference type="InterPro" id="IPR050426">
    <property type="entry name" value="Glycosyltransferase_28"/>
</dbReference>
<reference evidence="3 4" key="1">
    <citation type="journal article" date="2019" name="Int. J. Syst. Evol. Microbiol.">
        <title>The Global Catalogue of Microorganisms (GCM) 10K type strain sequencing project: providing services to taxonomists for standard genome sequencing and annotation.</title>
        <authorList>
            <consortium name="The Broad Institute Genomics Platform"/>
            <consortium name="The Broad Institute Genome Sequencing Center for Infectious Disease"/>
            <person name="Wu L."/>
            <person name="Ma J."/>
        </authorList>
    </citation>
    <scope>NUCLEOTIDE SEQUENCE [LARGE SCALE GENOMIC DNA]</scope>
    <source>
        <strain evidence="3 4">JCM 10696</strain>
    </source>
</reference>
<sequence length="408" mass="42491">MRIVLVTYGSRGDVGPVTALARRLAELDVDVQMCAPPDFAELLDGDGVLTPLGWPIRMLATGRVPGRTSLSDIAADLTAMAYEAVTGLGEGCAAVVATGSFPAVAGARAAAEKLGLPYVFTTFSPNSLPAPHHPPLPWPGQAVPEGVTGNRELWALNAQHMNALFGETVNAHRASVGLPPVEALRDHVFGDRLLLAADPVLGPWQSTPELGVVQTGAWIRPDDRPLPDDLEAFLAAGPPPVYVGFGSMLLRGAPPQEVSRSVIRAVRSHGRRVVLSSGWADLSLIDEAADCFIVGEANHQALFPRTAAVVHHGGAGTTVAAARAGVPQVIVPQVADQPYWAARVTDLGIGAAHDGPTPTTESLAAALKPILTPETAARAATVSQRIRSDGAQRAAELVLDIARSAPTP</sequence>
<comment type="caution">
    <text evidence="3">The sequence shown here is derived from an EMBL/GenBank/DDBJ whole genome shotgun (WGS) entry which is preliminary data.</text>
</comment>